<dbReference type="Proteomes" id="UP001372338">
    <property type="component" value="Unassembled WGS sequence"/>
</dbReference>
<comment type="caution">
    <text evidence="2">The sequence shown here is derived from an EMBL/GenBank/DDBJ whole genome shotgun (WGS) entry which is preliminary data.</text>
</comment>
<proteinExistence type="predicted"/>
<evidence type="ECO:0000313" key="3">
    <source>
        <dbReference type="Proteomes" id="UP001372338"/>
    </source>
</evidence>
<name>A0AAN9NZR0_CROPI</name>
<feature type="region of interest" description="Disordered" evidence="1">
    <location>
        <begin position="28"/>
        <end position="48"/>
    </location>
</feature>
<dbReference type="EMBL" id="JAYWIO010000002">
    <property type="protein sequence ID" value="KAK7282407.1"/>
    <property type="molecule type" value="Genomic_DNA"/>
</dbReference>
<evidence type="ECO:0000313" key="2">
    <source>
        <dbReference type="EMBL" id="KAK7282407.1"/>
    </source>
</evidence>
<organism evidence="2 3">
    <name type="scientific">Crotalaria pallida</name>
    <name type="common">Smooth rattlebox</name>
    <name type="synonym">Crotalaria striata</name>
    <dbReference type="NCBI Taxonomy" id="3830"/>
    <lineage>
        <taxon>Eukaryota</taxon>
        <taxon>Viridiplantae</taxon>
        <taxon>Streptophyta</taxon>
        <taxon>Embryophyta</taxon>
        <taxon>Tracheophyta</taxon>
        <taxon>Spermatophyta</taxon>
        <taxon>Magnoliopsida</taxon>
        <taxon>eudicotyledons</taxon>
        <taxon>Gunneridae</taxon>
        <taxon>Pentapetalae</taxon>
        <taxon>rosids</taxon>
        <taxon>fabids</taxon>
        <taxon>Fabales</taxon>
        <taxon>Fabaceae</taxon>
        <taxon>Papilionoideae</taxon>
        <taxon>50 kb inversion clade</taxon>
        <taxon>genistoids sensu lato</taxon>
        <taxon>core genistoids</taxon>
        <taxon>Crotalarieae</taxon>
        <taxon>Crotalaria</taxon>
    </lineage>
</organism>
<sequence>MGGSIFCNTSNYLYKSLLLPLPKEALAVEGDEHARRSQRQRRRPSQRRELRIVVAFNSNDHTETLAGDRDTWVISES</sequence>
<keyword evidence="3" id="KW-1185">Reference proteome</keyword>
<reference evidence="2 3" key="1">
    <citation type="submission" date="2024-01" db="EMBL/GenBank/DDBJ databases">
        <title>The genomes of 5 underutilized Papilionoideae crops provide insights into root nodulation and disease resistanc.</title>
        <authorList>
            <person name="Yuan L."/>
        </authorList>
    </citation>
    <scope>NUCLEOTIDE SEQUENCE [LARGE SCALE GENOMIC DNA]</scope>
    <source>
        <strain evidence="2">ZHUSHIDOU_FW_LH</strain>
        <tissue evidence="2">Leaf</tissue>
    </source>
</reference>
<protein>
    <submittedName>
        <fullName evidence="2">Uncharacterized protein</fullName>
    </submittedName>
</protein>
<evidence type="ECO:0000256" key="1">
    <source>
        <dbReference type="SAM" id="MobiDB-lite"/>
    </source>
</evidence>
<dbReference type="AlphaFoldDB" id="A0AAN9NZR0"/>
<accession>A0AAN9NZR0</accession>
<gene>
    <name evidence="2" type="ORF">RIF29_11142</name>
</gene>
<feature type="compositionally biased region" description="Basic residues" evidence="1">
    <location>
        <begin position="36"/>
        <end position="45"/>
    </location>
</feature>